<sequence length="148" mass="17011">MNFKDIISLFKQGKATANSHLKNLLEIAAADGGLADEERRFLEYIAQRKNISLQELKDLQADSSAVPFEVPKSEREKFSQLYDLVHMMSVDKNIHSEELRLCELFAIKFGYRKEAVHELIDAIRQSIENWVGPDETLKAVSQKIKLYN</sequence>
<evidence type="ECO:0000313" key="1">
    <source>
        <dbReference type="EMBL" id="MBT1697790.1"/>
    </source>
</evidence>
<accession>A0AAP2DK37</accession>
<proteinExistence type="predicted"/>
<gene>
    <name evidence="1" type="ORF">KK083_12935</name>
</gene>
<name>A0AAP2DK37_9BACT</name>
<dbReference type="Gene3D" id="1.10.3680.10">
    <property type="entry name" value="TerB-like"/>
    <property type="match status" value="2"/>
</dbReference>
<keyword evidence="2" id="KW-1185">Reference proteome</keyword>
<evidence type="ECO:0008006" key="3">
    <source>
        <dbReference type="Google" id="ProtNLM"/>
    </source>
</evidence>
<protein>
    <recommendedName>
        <fullName evidence="3">TerB family tellurite resistance protein</fullName>
    </recommendedName>
</protein>
<reference evidence="1 2" key="1">
    <citation type="submission" date="2021-05" db="EMBL/GenBank/DDBJ databases">
        <title>A Polyphasic approach of four new species of the genus Ohtaekwangia: Ohtaekwangia histidinii sp. nov., Ohtaekwangia cretensis sp. nov., Ohtaekwangia indiensis sp. nov., Ohtaekwangia reichenbachii sp. nov. from diverse environment.</title>
        <authorList>
            <person name="Octaviana S."/>
        </authorList>
    </citation>
    <scope>NUCLEOTIDE SEQUENCE [LARGE SCALE GENOMIC DNA]</scope>
    <source>
        <strain evidence="1 2">PWU4</strain>
    </source>
</reference>
<dbReference type="InterPro" id="IPR029024">
    <property type="entry name" value="TerB-like"/>
</dbReference>
<evidence type="ECO:0000313" key="2">
    <source>
        <dbReference type="Proteomes" id="UP001319200"/>
    </source>
</evidence>
<organism evidence="1 2">
    <name type="scientific">Chryseosolibacter histidini</name>
    <dbReference type="NCBI Taxonomy" id="2782349"/>
    <lineage>
        <taxon>Bacteria</taxon>
        <taxon>Pseudomonadati</taxon>
        <taxon>Bacteroidota</taxon>
        <taxon>Cytophagia</taxon>
        <taxon>Cytophagales</taxon>
        <taxon>Chryseotaleaceae</taxon>
        <taxon>Chryseosolibacter</taxon>
    </lineage>
</organism>
<comment type="caution">
    <text evidence="1">The sequence shown here is derived from an EMBL/GenBank/DDBJ whole genome shotgun (WGS) entry which is preliminary data.</text>
</comment>
<dbReference type="SUPFAM" id="SSF158682">
    <property type="entry name" value="TerB-like"/>
    <property type="match status" value="1"/>
</dbReference>
<dbReference type="AlphaFoldDB" id="A0AAP2DK37"/>
<dbReference type="Proteomes" id="UP001319200">
    <property type="component" value="Unassembled WGS sequence"/>
</dbReference>
<dbReference type="RefSeq" id="WP_254163663.1">
    <property type="nucleotide sequence ID" value="NZ_JAHESF010000011.1"/>
</dbReference>
<dbReference type="EMBL" id="JAHESF010000011">
    <property type="protein sequence ID" value="MBT1697790.1"/>
    <property type="molecule type" value="Genomic_DNA"/>
</dbReference>